<evidence type="ECO:0000256" key="3">
    <source>
        <dbReference type="SAM" id="MobiDB-lite"/>
    </source>
</evidence>
<organism evidence="6 7">
    <name type="scientific">Tilletia horrida</name>
    <dbReference type="NCBI Taxonomy" id="155126"/>
    <lineage>
        <taxon>Eukaryota</taxon>
        <taxon>Fungi</taxon>
        <taxon>Dikarya</taxon>
        <taxon>Basidiomycota</taxon>
        <taxon>Ustilaginomycotina</taxon>
        <taxon>Exobasidiomycetes</taxon>
        <taxon>Tilletiales</taxon>
        <taxon>Tilletiaceae</taxon>
        <taxon>Tilletia</taxon>
    </lineage>
</organism>
<comment type="similarity">
    <text evidence="1">Belongs to the C/M/P thioester hydrolase family.</text>
</comment>
<dbReference type="InterPro" id="IPR049449">
    <property type="entry name" value="TesB_ACOT8-like_N"/>
</dbReference>
<feature type="region of interest" description="Disordered" evidence="3">
    <location>
        <begin position="156"/>
        <end position="181"/>
    </location>
</feature>
<dbReference type="AlphaFoldDB" id="A0AAN6JTA8"/>
<dbReference type="GO" id="GO:0009062">
    <property type="term" value="P:fatty acid catabolic process"/>
    <property type="evidence" value="ECO:0007669"/>
    <property type="project" value="TreeGrafter"/>
</dbReference>
<accession>A0AAN6JTA8</accession>
<evidence type="ECO:0000259" key="4">
    <source>
        <dbReference type="Pfam" id="PF13622"/>
    </source>
</evidence>
<dbReference type="GO" id="GO:0006637">
    <property type="term" value="P:acyl-CoA metabolic process"/>
    <property type="evidence" value="ECO:0007669"/>
    <property type="project" value="InterPro"/>
</dbReference>
<evidence type="ECO:0008006" key="8">
    <source>
        <dbReference type="Google" id="ProtNLM"/>
    </source>
</evidence>
<keyword evidence="7" id="KW-1185">Reference proteome</keyword>
<feature type="domain" description="Acyl-CoA thioesterase-like C-terminal" evidence="5">
    <location>
        <begin position="229"/>
        <end position="370"/>
    </location>
</feature>
<evidence type="ECO:0000256" key="2">
    <source>
        <dbReference type="ARBA" id="ARBA00022801"/>
    </source>
</evidence>
<dbReference type="EMBL" id="JAPDMZ010000108">
    <property type="protein sequence ID" value="KAK0549629.1"/>
    <property type="molecule type" value="Genomic_DNA"/>
</dbReference>
<keyword evidence="2" id="KW-0378">Hydrolase</keyword>
<dbReference type="CDD" id="cd03444">
    <property type="entry name" value="Thioesterase_II_repeat1"/>
    <property type="match status" value="1"/>
</dbReference>
<name>A0AAN6JTA8_9BASI</name>
<sequence>MSGRAQDQQAVLLPEEIPMYELLRLKRLDNLCDPTQGTFVYETVLVGYTIFSRPGIFGGISLGVGMQAAFASLFDELDEKDAAEFRAYSYQGAFLGPALSKFAIRITVTTLRKTRSFVTRVVTLSQQDPAKPDVRRNTLVGVCDFARRGRKGLPEFSAPALNPLTNKPWQRPEELPSESEDVQQRIEAAKKSNDTELIKNLEREFAFSGRWNPFLEYRIPTDSVMRQTFWGTKSDAITNQDELPPTDKVMADWFRVKPDLSERGIAAASAKQPDCVPLRPVPMHTTIFTFLLDQIVPLTPILIQKIPRRAASPDVSLDFSIRFHREDGLDVNKWTLRHWKGLTAAAGRSFSQVTLWNEQGDIIATMSQQGHYVPAPPRPNGAAKPAAKL</sequence>
<evidence type="ECO:0000313" key="6">
    <source>
        <dbReference type="EMBL" id="KAK0549629.1"/>
    </source>
</evidence>
<dbReference type="Pfam" id="PF13622">
    <property type="entry name" value="4HBT_3"/>
    <property type="match status" value="1"/>
</dbReference>
<evidence type="ECO:0000313" key="7">
    <source>
        <dbReference type="Proteomes" id="UP001176517"/>
    </source>
</evidence>
<dbReference type="GO" id="GO:0047617">
    <property type="term" value="F:fatty acyl-CoA hydrolase activity"/>
    <property type="evidence" value="ECO:0007669"/>
    <property type="project" value="InterPro"/>
</dbReference>
<dbReference type="Pfam" id="PF20789">
    <property type="entry name" value="4HBT_3C"/>
    <property type="match status" value="1"/>
</dbReference>
<gene>
    <name evidence="6" type="ORF">OC846_003980</name>
</gene>
<dbReference type="Proteomes" id="UP001176517">
    <property type="component" value="Unassembled WGS sequence"/>
</dbReference>
<comment type="caution">
    <text evidence="6">The sequence shown here is derived from an EMBL/GenBank/DDBJ whole genome shotgun (WGS) entry which is preliminary data.</text>
</comment>
<dbReference type="PANTHER" id="PTHR11066">
    <property type="entry name" value="ACYL-COA THIOESTERASE"/>
    <property type="match status" value="1"/>
</dbReference>
<dbReference type="Gene3D" id="2.40.160.210">
    <property type="entry name" value="Acyl-CoA thioesterase, double hotdog domain"/>
    <property type="match status" value="1"/>
</dbReference>
<feature type="domain" description="Acyl-CoA thioesterase-like N-terminal HotDog" evidence="4">
    <location>
        <begin position="55"/>
        <end position="132"/>
    </location>
</feature>
<dbReference type="InterPro" id="IPR029069">
    <property type="entry name" value="HotDog_dom_sf"/>
</dbReference>
<dbReference type="PANTHER" id="PTHR11066:SF35">
    <property type="entry name" value="ACYL-COA THIOESTERASE II"/>
    <property type="match status" value="1"/>
</dbReference>
<dbReference type="InterPro" id="IPR003703">
    <property type="entry name" value="Acyl_CoA_thio"/>
</dbReference>
<reference evidence="6" key="1">
    <citation type="journal article" date="2023" name="PhytoFront">
        <title>Draft Genome Resources of Seven Strains of Tilletia horrida, Causal Agent of Kernel Smut of Rice.</title>
        <authorList>
            <person name="Khanal S."/>
            <person name="Antony Babu S."/>
            <person name="Zhou X.G."/>
        </authorList>
    </citation>
    <scope>NUCLEOTIDE SEQUENCE</scope>
    <source>
        <strain evidence="6">TX6</strain>
    </source>
</reference>
<protein>
    <recommendedName>
        <fullName evidence="8">Thioesterase-like superfamily-domain-containing protein</fullName>
    </recommendedName>
</protein>
<dbReference type="InterPro" id="IPR042171">
    <property type="entry name" value="Acyl-CoA_hotdog"/>
</dbReference>
<dbReference type="GO" id="GO:0005782">
    <property type="term" value="C:peroxisomal matrix"/>
    <property type="evidence" value="ECO:0007669"/>
    <property type="project" value="UniProtKB-SubCell"/>
</dbReference>
<evidence type="ECO:0000259" key="5">
    <source>
        <dbReference type="Pfam" id="PF20789"/>
    </source>
</evidence>
<dbReference type="SUPFAM" id="SSF54637">
    <property type="entry name" value="Thioesterase/thiol ester dehydrase-isomerase"/>
    <property type="match status" value="2"/>
</dbReference>
<proteinExistence type="inferred from homology"/>
<evidence type="ECO:0000256" key="1">
    <source>
        <dbReference type="ARBA" id="ARBA00006538"/>
    </source>
</evidence>
<dbReference type="InterPro" id="IPR049450">
    <property type="entry name" value="ACOT8-like_C"/>
</dbReference>